<sequence>MDKEGKKVPCPPVDVKPRVVPPFLDDPINATPSLHESKTSTSTQTENLFTTELSSYLNFCRRVTVPLDNLKPLDLSLPQRARKDFGTSVKINRKDLNPQPLGAKDVVVKKEPPSQHRLSLSTRGKSKTSPTLQSESDTKCGETTNSSEDEPTNRSGKLELTQARAVQTKLNESFFFKTKGDGQSPRPESALMKLAQGQDVKTRKGRVTRPTVSGCRFNATPQRAAKYEFNS</sequence>
<feature type="compositionally biased region" description="Polar residues" evidence="1">
    <location>
        <begin position="30"/>
        <end position="43"/>
    </location>
</feature>
<feature type="region of interest" description="Disordered" evidence="1">
    <location>
        <begin position="88"/>
        <end position="159"/>
    </location>
</feature>
<feature type="compositionally biased region" description="Polar residues" evidence="1">
    <location>
        <begin position="116"/>
        <end position="146"/>
    </location>
</feature>
<reference evidence="2 3" key="1">
    <citation type="submission" date="2019-07" db="EMBL/GenBank/DDBJ databases">
        <title>Chromosome genome assembly for large yellow croaker.</title>
        <authorList>
            <person name="Xiao S."/>
        </authorList>
    </citation>
    <scope>NUCLEOTIDE SEQUENCE [LARGE SCALE GENOMIC DNA]</scope>
    <source>
        <strain evidence="2">JMULYC20181020</strain>
        <tissue evidence="2">Muscle</tissue>
    </source>
</reference>
<evidence type="ECO:0000313" key="3">
    <source>
        <dbReference type="Proteomes" id="UP000424527"/>
    </source>
</evidence>
<dbReference type="AlphaFoldDB" id="A0A6G0IX68"/>
<accession>A0A6G0IX68</accession>
<dbReference type="EMBL" id="REGW02000005">
    <property type="protein sequence ID" value="KAE8295836.1"/>
    <property type="molecule type" value="Genomic_DNA"/>
</dbReference>
<feature type="region of interest" description="Disordered" evidence="1">
    <location>
        <begin position="1"/>
        <end position="43"/>
    </location>
</feature>
<feature type="region of interest" description="Disordered" evidence="1">
    <location>
        <begin position="193"/>
        <end position="214"/>
    </location>
</feature>
<name>A0A6G0IX68_LARCR</name>
<protein>
    <submittedName>
        <fullName evidence="2">Uncharacterized protein</fullName>
    </submittedName>
</protein>
<keyword evidence="3" id="KW-1185">Reference proteome</keyword>
<dbReference type="Proteomes" id="UP000424527">
    <property type="component" value="Unassembled WGS sequence"/>
</dbReference>
<proteinExistence type="predicted"/>
<comment type="caution">
    <text evidence="2">The sequence shown here is derived from an EMBL/GenBank/DDBJ whole genome shotgun (WGS) entry which is preliminary data.</text>
</comment>
<organism evidence="2 3">
    <name type="scientific">Larimichthys crocea</name>
    <name type="common">Large yellow croaker</name>
    <name type="synonym">Pseudosciaena crocea</name>
    <dbReference type="NCBI Taxonomy" id="215358"/>
    <lineage>
        <taxon>Eukaryota</taxon>
        <taxon>Metazoa</taxon>
        <taxon>Chordata</taxon>
        <taxon>Craniata</taxon>
        <taxon>Vertebrata</taxon>
        <taxon>Euteleostomi</taxon>
        <taxon>Actinopterygii</taxon>
        <taxon>Neopterygii</taxon>
        <taxon>Teleostei</taxon>
        <taxon>Neoteleostei</taxon>
        <taxon>Acanthomorphata</taxon>
        <taxon>Eupercaria</taxon>
        <taxon>Sciaenidae</taxon>
        <taxon>Larimichthys</taxon>
    </lineage>
</organism>
<gene>
    <name evidence="2" type="ORF">D5F01_LYC04570</name>
</gene>
<evidence type="ECO:0000256" key="1">
    <source>
        <dbReference type="SAM" id="MobiDB-lite"/>
    </source>
</evidence>
<evidence type="ECO:0000313" key="2">
    <source>
        <dbReference type="EMBL" id="KAE8295836.1"/>
    </source>
</evidence>